<sequence length="720" mass="80663">MPVHPALGDILSSLDSFNCSIPTLIVSVLTSQLHADHHARSDLIEHLEVILDVLLLSQNSAGVAKQWACRTSAEILSRNLTGLVQKSNGWHFSALHASPDQIRDFQFLDLAKNIQKEAPELWGMLGALLSKSGLAEFGVPLPPRDRDPTRDEDIEMDDEEASYWENTELISDMESRDDGGDVRMGLAEAQDAKKVHRELVLTIKRVVIVSIMMQSMNQQCNALQSIVGIFLHSCNAPEKVIKMLAHMGLSISLSSIHLAIHSLSLKASADIRTLCLSLLAAYAYDNFDIDFKTTLPTVDQPLDTLVHLTSGLYFQLEHGVKLEALKCSAELWQKSRYNDAVSGGPARTVGDLAMLHPDYVDEESGLNRRGRYNAWKFRYDLVHHGPEYFRRFIDDLGEPETLEKIPVTKLKHVPARAMDINQSKVSGNIQAIEDLLAQGGVGDPSDEAQQYDVKDITEYVVLFHGDLGTMERIQSAQERRALEDTAWRRLQFAVFVPGLFHLKMAAADAIWRALINEKGAQDDPNSLKTLAGILRPKETGKIASKPGFRRTHEIIGHAGTVLRLDCWRVEACRRNADLASLHDFASTAPTWDTIRQMSFALAENYVAGTDSVDIYSLRTRASSLRDQQRENTLLMQQYLLLYEELSYAMNGGDIARIETLFPPWIWIFRATGKHKYASGMLRWMTDVHFVYPEGLKLVRRVCSLGSRLTYSGTPCATIAW</sequence>
<evidence type="ECO:0000313" key="2">
    <source>
        <dbReference type="Proteomes" id="UP000814033"/>
    </source>
</evidence>
<dbReference type="Proteomes" id="UP000814033">
    <property type="component" value="Unassembled WGS sequence"/>
</dbReference>
<comment type="caution">
    <text evidence="1">The sequence shown here is derived from an EMBL/GenBank/DDBJ whole genome shotgun (WGS) entry which is preliminary data.</text>
</comment>
<name>A0ACB8R786_9AGAM</name>
<reference evidence="1" key="1">
    <citation type="submission" date="2021-02" db="EMBL/GenBank/DDBJ databases">
        <authorList>
            <consortium name="DOE Joint Genome Institute"/>
            <person name="Ahrendt S."/>
            <person name="Looney B.P."/>
            <person name="Miyauchi S."/>
            <person name="Morin E."/>
            <person name="Drula E."/>
            <person name="Courty P.E."/>
            <person name="Chicoki N."/>
            <person name="Fauchery L."/>
            <person name="Kohler A."/>
            <person name="Kuo A."/>
            <person name="Labutti K."/>
            <person name="Pangilinan J."/>
            <person name="Lipzen A."/>
            <person name="Riley R."/>
            <person name="Andreopoulos W."/>
            <person name="He G."/>
            <person name="Johnson J."/>
            <person name="Barry K.W."/>
            <person name="Grigoriev I.V."/>
            <person name="Nagy L."/>
            <person name="Hibbett D."/>
            <person name="Henrissat B."/>
            <person name="Matheny P.B."/>
            <person name="Labbe J."/>
            <person name="Martin F."/>
        </authorList>
    </citation>
    <scope>NUCLEOTIDE SEQUENCE</scope>
    <source>
        <strain evidence="1">FP105234-sp</strain>
    </source>
</reference>
<proteinExistence type="predicted"/>
<evidence type="ECO:0000313" key="1">
    <source>
        <dbReference type="EMBL" id="KAI0039747.1"/>
    </source>
</evidence>
<keyword evidence="2" id="KW-1185">Reference proteome</keyword>
<reference evidence="1" key="2">
    <citation type="journal article" date="2022" name="New Phytol.">
        <title>Evolutionary transition to the ectomycorrhizal habit in the genomes of a hyperdiverse lineage of mushroom-forming fungi.</title>
        <authorList>
            <person name="Looney B."/>
            <person name="Miyauchi S."/>
            <person name="Morin E."/>
            <person name="Drula E."/>
            <person name="Courty P.E."/>
            <person name="Kohler A."/>
            <person name="Kuo A."/>
            <person name="LaButti K."/>
            <person name="Pangilinan J."/>
            <person name="Lipzen A."/>
            <person name="Riley R."/>
            <person name="Andreopoulos W."/>
            <person name="He G."/>
            <person name="Johnson J."/>
            <person name="Nolan M."/>
            <person name="Tritt A."/>
            <person name="Barry K.W."/>
            <person name="Grigoriev I.V."/>
            <person name="Nagy L.G."/>
            <person name="Hibbett D."/>
            <person name="Henrissat B."/>
            <person name="Matheny P.B."/>
            <person name="Labbe J."/>
            <person name="Martin F.M."/>
        </authorList>
    </citation>
    <scope>NUCLEOTIDE SEQUENCE</scope>
    <source>
        <strain evidence="1">FP105234-sp</strain>
    </source>
</reference>
<protein>
    <submittedName>
        <fullName evidence="1">Uncharacterized protein</fullName>
    </submittedName>
</protein>
<organism evidence="1 2">
    <name type="scientific">Auriscalpium vulgare</name>
    <dbReference type="NCBI Taxonomy" id="40419"/>
    <lineage>
        <taxon>Eukaryota</taxon>
        <taxon>Fungi</taxon>
        <taxon>Dikarya</taxon>
        <taxon>Basidiomycota</taxon>
        <taxon>Agaricomycotina</taxon>
        <taxon>Agaricomycetes</taxon>
        <taxon>Russulales</taxon>
        <taxon>Auriscalpiaceae</taxon>
        <taxon>Auriscalpium</taxon>
    </lineage>
</organism>
<accession>A0ACB8R786</accession>
<dbReference type="EMBL" id="MU276267">
    <property type="protein sequence ID" value="KAI0039747.1"/>
    <property type="molecule type" value="Genomic_DNA"/>
</dbReference>
<gene>
    <name evidence="1" type="ORF">FA95DRAFT_1577390</name>
</gene>